<sequence>MATCAAIWSFTLFFMASSSSLALSSSPLHVHYSAISAAPAFLPTAPLSSSPSLSPDIEPLLPTPKGMAPAPAPAPADSLFPTIPSSPSPPDPDSVLAPGPAFALAPSGSLPVSTSVSSTSDGALKKTLLLGLVVALCLLQ</sequence>
<comment type="caution">
    <text evidence="3">The sequence shown here is derived from an EMBL/GenBank/DDBJ whole genome shotgun (WGS) entry which is preliminary data.</text>
</comment>
<feature type="region of interest" description="Disordered" evidence="1">
    <location>
        <begin position="46"/>
        <end position="100"/>
    </location>
</feature>
<feature type="signal peptide" evidence="2">
    <location>
        <begin position="1"/>
        <end position="22"/>
    </location>
</feature>
<dbReference type="EMBL" id="JBBPBM010000004">
    <property type="protein sequence ID" value="KAK8588262.1"/>
    <property type="molecule type" value="Genomic_DNA"/>
</dbReference>
<name>A0ABR2FVQ3_9ROSI</name>
<organism evidence="3 4">
    <name type="scientific">Hibiscus sabdariffa</name>
    <name type="common">roselle</name>
    <dbReference type="NCBI Taxonomy" id="183260"/>
    <lineage>
        <taxon>Eukaryota</taxon>
        <taxon>Viridiplantae</taxon>
        <taxon>Streptophyta</taxon>
        <taxon>Embryophyta</taxon>
        <taxon>Tracheophyta</taxon>
        <taxon>Spermatophyta</taxon>
        <taxon>Magnoliopsida</taxon>
        <taxon>eudicotyledons</taxon>
        <taxon>Gunneridae</taxon>
        <taxon>Pentapetalae</taxon>
        <taxon>rosids</taxon>
        <taxon>malvids</taxon>
        <taxon>Malvales</taxon>
        <taxon>Malvaceae</taxon>
        <taxon>Malvoideae</taxon>
        <taxon>Hibiscus</taxon>
    </lineage>
</organism>
<feature type="chain" id="PRO_5047403877" description="Classical arabinogalactan protein 26-like" evidence="2">
    <location>
        <begin position="23"/>
        <end position="140"/>
    </location>
</feature>
<dbReference type="PANTHER" id="PTHR35725">
    <property type="entry name" value="CLASSICAL ARABINOGALACTAN PROTEIN 26"/>
    <property type="match status" value="1"/>
</dbReference>
<evidence type="ECO:0000313" key="4">
    <source>
        <dbReference type="Proteomes" id="UP001472677"/>
    </source>
</evidence>
<evidence type="ECO:0000313" key="3">
    <source>
        <dbReference type="EMBL" id="KAK8588262.1"/>
    </source>
</evidence>
<protein>
    <recommendedName>
        <fullName evidence="5">Classical arabinogalactan protein 26-like</fullName>
    </recommendedName>
</protein>
<proteinExistence type="predicted"/>
<evidence type="ECO:0008006" key="5">
    <source>
        <dbReference type="Google" id="ProtNLM"/>
    </source>
</evidence>
<dbReference type="InterPro" id="IPR039346">
    <property type="entry name" value="AGP25/26"/>
</dbReference>
<reference evidence="3 4" key="1">
    <citation type="journal article" date="2024" name="G3 (Bethesda)">
        <title>Genome assembly of Hibiscus sabdariffa L. provides insights into metabolisms of medicinal natural products.</title>
        <authorList>
            <person name="Kim T."/>
        </authorList>
    </citation>
    <scope>NUCLEOTIDE SEQUENCE [LARGE SCALE GENOMIC DNA]</scope>
    <source>
        <strain evidence="3">TK-2024</strain>
        <tissue evidence="3">Old leaves</tissue>
    </source>
</reference>
<accession>A0ABR2FVQ3</accession>
<keyword evidence="2" id="KW-0732">Signal</keyword>
<feature type="compositionally biased region" description="Low complexity" evidence="1">
    <location>
        <begin position="46"/>
        <end position="60"/>
    </location>
</feature>
<evidence type="ECO:0000256" key="1">
    <source>
        <dbReference type="SAM" id="MobiDB-lite"/>
    </source>
</evidence>
<dbReference type="PANTHER" id="PTHR35725:SF4">
    <property type="entry name" value="CLASSICAL ARABINOGALACTAN PROTEIN 26"/>
    <property type="match status" value="1"/>
</dbReference>
<dbReference type="Proteomes" id="UP001472677">
    <property type="component" value="Unassembled WGS sequence"/>
</dbReference>
<evidence type="ECO:0000256" key="2">
    <source>
        <dbReference type="SAM" id="SignalP"/>
    </source>
</evidence>
<gene>
    <name evidence="3" type="ORF">V6N12_022715</name>
</gene>
<keyword evidence="4" id="KW-1185">Reference proteome</keyword>